<proteinExistence type="predicted"/>
<dbReference type="InterPro" id="IPR050155">
    <property type="entry name" value="HAD-like_hydrolase_sf"/>
</dbReference>
<dbReference type="InterPro" id="IPR006439">
    <property type="entry name" value="HAD-SF_hydro_IA"/>
</dbReference>
<gene>
    <name evidence="1" type="ORF">SAMN05444339_11156</name>
</gene>
<dbReference type="Gene3D" id="3.40.50.1000">
    <property type="entry name" value="HAD superfamily/HAD-like"/>
    <property type="match status" value="1"/>
</dbReference>
<dbReference type="STRING" id="366533.SAMN05444339_11156"/>
<dbReference type="AlphaFoldDB" id="A0A1M5E3X3"/>
<dbReference type="PANTHER" id="PTHR43434:SF24">
    <property type="entry name" value="HYDROLASE-RELATED"/>
    <property type="match status" value="1"/>
</dbReference>
<dbReference type="NCBIfam" id="TIGR01509">
    <property type="entry name" value="HAD-SF-IA-v3"/>
    <property type="match status" value="1"/>
</dbReference>
<evidence type="ECO:0000313" key="1">
    <source>
        <dbReference type="EMBL" id="SHF73761.1"/>
    </source>
</evidence>
<dbReference type="NCBIfam" id="TIGR01549">
    <property type="entry name" value="HAD-SF-IA-v1"/>
    <property type="match status" value="1"/>
</dbReference>
<sequence length="224" mass="23958">MTDLRLVIFDVDGTLVDSQAEIIGAMAEAFAAEGLTAPTREVVLSIVGLSLPESFRVLCPDQDASTRERLTAGYRAAFRDYATADLQRKSPLFPGAREAVLRLHAQDHTVLAVATGKSKRGLDRLIDQHALQELFVSRQTSDLHPSKPHPAMIHAALAEAGVPASRAVMVGDTTYDMDMARAAGVATIGVGWGYHPADSLRADRMIPTFAALDAAIDDLIGEPA</sequence>
<dbReference type="InterPro" id="IPR041492">
    <property type="entry name" value="HAD_2"/>
</dbReference>
<dbReference type="SUPFAM" id="SSF56784">
    <property type="entry name" value="HAD-like"/>
    <property type="match status" value="1"/>
</dbReference>
<dbReference type="GO" id="GO:0008967">
    <property type="term" value="F:phosphoglycolate phosphatase activity"/>
    <property type="evidence" value="ECO:0007669"/>
    <property type="project" value="TreeGrafter"/>
</dbReference>
<dbReference type="Proteomes" id="UP000183987">
    <property type="component" value="Unassembled WGS sequence"/>
</dbReference>
<dbReference type="GO" id="GO:0005829">
    <property type="term" value="C:cytosol"/>
    <property type="evidence" value="ECO:0007669"/>
    <property type="project" value="TreeGrafter"/>
</dbReference>
<dbReference type="Gene3D" id="1.10.150.240">
    <property type="entry name" value="Putative phosphatase, domain 2"/>
    <property type="match status" value="1"/>
</dbReference>
<organism evidence="1 2">
    <name type="scientific">Loktanella atrilutea</name>
    <dbReference type="NCBI Taxonomy" id="366533"/>
    <lineage>
        <taxon>Bacteria</taxon>
        <taxon>Pseudomonadati</taxon>
        <taxon>Pseudomonadota</taxon>
        <taxon>Alphaproteobacteria</taxon>
        <taxon>Rhodobacterales</taxon>
        <taxon>Roseobacteraceae</taxon>
        <taxon>Loktanella</taxon>
    </lineage>
</organism>
<dbReference type="OrthoDB" id="9793014at2"/>
<dbReference type="InterPro" id="IPR036412">
    <property type="entry name" value="HAD-like_sf"/>
</dbReference>
<dbReference type="SFLD" id="SFLDS00003">
    <property type="entry name" value="Haloacid_Dehalogenase"/>
    <property type="match status" value="1"/>
</dbReference>
<dbReference type="InterPro" id="IPR023214">
    <property type="entry name" value="HAD_sf"/>
</dbReference>
<name>A0A1M5E3X3_LOKAT</name>
<protein>
    <submittedName>
        <fullName evidence="1">Phosphoglycolate phosphatase</fullName>
    </submittedName>
</protein>
<dbReference type="EMBL" id="FQUE01000011">
    <property type="protein sequence ID" value="SHF73761.1"/>
    <property type="molecule type" value="Genomic_DNA"/>
</dbReference>
<dbReference type="GO" id="GO:0006281">
    <property type="term" value="P:DNA repair"/>
    <property type="evidence" value="ECO:0007669"/>
    <property type="project" value="TreeGrafter"/>
</dbReference>
<dbReference type="SFLD" id="SFLDG01135">
    <property type="entry name" value="C1.5.6:_HAD__Beta-PGM__Phospha"/>
    <property type="match status" value="1"/>
</dbReference>
<dbReference type="InterPro" id="IPR023198">
    <property type="entry name" value="PGP-like_dom2"/>
</dbReference>
<accession>A0A1M5E3X3</accession>
<evidence type="ECO:0000313" key="2">
    <source>
        <dbReference type="Proteomes" id="UP000183987"/>
    </source>
</evidence>
<dbReference type="PANTHER" id="PTHR43434">
    <property type="entry name" value="PHOSPHOGLYCOLATE PHOSPHATASE"/>
    <property type="match status" value="1"/>
</dbReference>
<dbReference type="Pfam" id="PF13419">
    <property type="entry name" value="HAD_2"/>
    <property type="match status" value="1"/>
</dbReference>
<keyword evidence="2" id="KW-1185">Reference proteome</keyword>
<reference evidence="2" key="1">
    <citation type="submission" date="2016-11" db="EMBL/GenBank/DDBJ databases">
        <authorList>
            <person name="Varghese N."/>
            <person name="Submissions S."/>
        </authorList>
    </citation>
    <scope>NUCLEOTIDE SEQUENCE [LARGE SCALE GENOMIC DNA]</scope>
    <source>
        <strain evidence="2">DSM 29326</strain>
    </source>
</reference>
<dbReference type="SFLD" id="SFLDG01129">
    <property type="entry name" value="C1.5:_HAD__Beta-PGM__Phosphata"/>
    <property type="match status" value="1"/>
</dbReference>